<dbReference type="InterPro" id="IPR000782">
    <property type="entry name" value="FAS1_domain"/>
</dbReference>
<dbReference type="OrthoDB" id="7700931at2759"/>
<dbReference type="PANTHER" id="PTHR10900">
    <property type="entry name" value="PERIOSTIN-RELATED"/>
    <property type="match status" value="1"/>
</dbReference>
<proteinExistence type="predicted"/>
<evidence type="ECO:0000256" key="1">
    <source>
        <dbReference type="SAM" id="MobiDB-lite"/>
    </source>
</evidence>
<protein>
    <recommendedName>
        <fullName evidence="2">FAS1 domain-containing protein</fullName>
    </recommendedName>
</protein>
<dbReference type="InterPro" id="IPR036378">
    <property type="entry name" value="FAS1_dom_sf"/>
</dbReference>
<dbReference type="InterPro" id="IPR050904">
    <property type="entry name" value="Adhesion/Biosynth-related"/>
</dbReference>
<evidence type="ECO:0000259" key="2">
    <source>
        <dbReference type="PROSITE" id="PS50213"/>
    </source>
</evidence>
<keyword evidence="4" id="KW-1185">Reference proteome</keyword>
<dbReference type="PROSITE" id="PS50213">
    <property type="entry name" value="FAS1"/>
    <property type="match status" value="2"/>
</dbReference>
<feature type="compositionally biased region" description="Basic and acidic residues" evidence="1">
    <location>
        <begin position="154"/>
        <end position="171"/>
    </location>
</feature>
<dbReference type="Pfam" id="PF02469">
    <property type="entry name" value="Fasciclin"/>
    <property type="match status" value="2"/>
</dbReference>
<sequence length="508" mass="57061">MLHLTKGSGYIARGLSGNDLMLWLSAVCIERMRSLFLLAVTPLASALVVPGEDLVGIWSREQFIADQNEADIVPEEHWSPDNEFKECPWDTQGPKAWPGECHHRHGDWPGDERPGWGRWPGAGEHDRHGRYGEWPGEGPPRDEWPGIDYPHGWPHSDRDHPPYPDHHRHSEWPNDRDDIPCHGPRHESPHHGNPCPGPRCLKDLTIWEVIQQNEQTAHLAEMLSNDKDLISLLSKDENHTIFAPTNHALFHLELPADAVSNFLRYHIVPGRFHLHDLALHQTLPTNLTEESLGMLPQRLIIDRVHEAILNRRSMVLRADLTTRNGVIHIIDGPLYPPLETRMIIPEESIFARALAQTQLGQYLDPANRTGGTTFLPTDGAFRRLGRLANEFLFSKEGADCLRALVGYHIVVNQTLYPDVVYANGKVTELGSGHAVVDMKTVGGKEVRVDIEMGMRVNGFGRVVADLVAKDGSILMLERVLIPPKVSNKRVSKNGGESTGLECVREHEL</sequence>
<comment type="caution">
    <text evidence="3">The sequence shown here is derived from an EMBL/GenBank/DDBJ whole genome shotgun (WGS) entry which is preliminary data.</text>
</comment>
<dbReference type="Proteomes" id="UP001153618">
    <property type="component" value="Unassembled WGS sequence"/>
</dbReference>
<dbReference type="SUPFAM" id="SSF82153">
    <property type="entry name" value="FAS1 domain"/>
    <property type="match status" value="2"/>
</dbReference>
<feature type="domain" description="FAS1" evidence="2">
    <location>
        <begin position="334"/>
        <end position="480"/>
    </location>
</feature>
<accession>A0A9W4IAZ4</accession>
<dbReference type="EMBL" id="CAJVOS010000071">
    <property type="protein sequence ID" value="CAG8254011.1"/>
    <property type="molecule type" value="Genomic_DNA"/>
</dbReference>
<feature type="region of interest" description="Disordered" evidence="1">
    <location>
        <begin position="152"/>
        <end position="171"/>
    </location>
</feature>
<reference evidence="3" key="1">
    <citation type="submission" date="2021-07" db="EMBL/GenBank/DDBJ databases">
        <authorList>
            <person name="Branca A.L. A."/>
        </authorList>
    </citation>
    <scope>NUCLEOTIDE SEQUENCE</scope>
</reference>
<dbReference type="SMART" id="SM00554">
    <property type="entry name" value="FAS1"/>
    <property type="match status" value="2"/>
</dbReference>
<organism evidence="3 4">
    <name type="scientific">Penicillium olsonii</name>
    <dbReference type="NCBI Taxonomy" id="99116"/>
    <lineage>
        <taxon>Eukaryota</taxon>
        <taxon>Fungi</taxon>
        <taxon>Dikarya</taxon>
        <taxon>Ascomycota</taxon>
        <taxon>Pezizomycotina</taxon>
        <taxon>Eurotiomycetes</taxon>
        <taxon>Eurotiomycetidae</taxon>
        <taxon>Eurotiales</taxon>
        <taxon>Aspergillaceae</taxon>
        <taxon>Penicillium</taxon>
    </lineage>
</organism>
<dbReference type="AlphaFoldDB" id="A0A9W4IAZ4"/>
<dbReference type="PANTHER" id="PTHR10900:SF125">
    <property type="entry name" value="FAS1 DOMAIN-CONTAINING PROTEIN YLR001C"/>
    <property type="match status" value="1"/>
</dbReference>
<evidence type="ECO:0000313" key="3">
    <source>
        <dbReference type="EMBL" id="CAG8254011.1"/>
    </source>
</evidence>
<name>A0A9W4IAZ4_PENOL</name>
<feature type="domain" description="FAS1" evidence="2">
    <location>
        <begin position="203"/>
        <end position="334"/>
    </location>
</feature>
<dbReference type="Gene3D" id="2.30.180.10">
    <property type="entry name" value="FAS1 domain"/>
    <property type="match status" value="2"/>
</dbReference>
<evidence type="ECO:0000313" key="4">
    <source>
        <dbReference type="Proteomes" id="UP001153618"/>
    </source>
</evidence>
<gene>
    <name evidence="3" type="ORF">POLS_LOCUS8844</name>
</gene>